<protein>
    <submittedName>
        <fullName evidence="4">50S ribosomal protein L19</fullName>
    </submittedName>
</protein>
<dbReference type="PANTHER" id="PTHR15680:SF9">
    <property type="entry name" value="LARGE RIBOSOMAL SUBUNIT PROTEIN BL19M"/>
    <property type="match status" value="1"/>
</dbReference>
<dbReference type="NCBIfam" id="TIGR01024">
    <property type="entry name" value="rplS_bact"/>
    <property type="match status" value="1"/>
</dbReference>
<geneLocation type="plastid" evidence="4"/>
<comment type="similarity">
    <text evidence="1">Belongs to the bacterial ribosomal protein bL19 family.</text>
</comment>
<gene>
    <name evidence="4" type="primary">rpl19</name>
</gene>
<dbReference type="Gene3D" id="2.30.30.790">
    <property type="match status" value="1"/>
</dbReference>
<dbReference type="SUPFAM" id="SSF50104">
    <property type="entry name" value="Translation proteins SH3-like domain"/>
    <property type="match status" value="1"/>
</dbReference>
<keyword evidence="3" id="KW-0687">Ribonucleoprotein</keyword>
<sequence>MYNISKHVTRLILYMKANNTKLSQLMKSVETPFIKTEVPEIKVGDTIQLGLMVKEGSKNREQLCEGVVLARRRKKSLNTSLTLRCSFQGIGVERVFFLNSPRITFVKVIRRAKIRRAKLYYLRDLLGKAGRLKQIFN</sequence>
<dbReference type="GO" id="GO:0006412">
    <property type="term" value="P:translation"/>
    <property type="evidence" value="ECO:0007669"/>
    <property type="project" value="InterPro"/>
</dbReference>
<dbReference type="HAMAP" id="MF_00402">
    <property type="entry name" value="Ribosomal_bL19"/>
    <property type="match status" value="1"/>
</dbReference>
<dbReference type="GO" id="GO:1990904">
    <property type="term" value="C:ribonucleoprotein complex"/>
    <property type="evidence" value="ECO:0007669"/>
    <property type="project" value="UniProtKB-KW"/>
</dbReference>
<accession>A0A059XM84</accession>
<keyword evidence="2 4" id="KW-0689">Ribosomal protein</keyword>
<keyword evidence="4" id="KW-0934">Plastid</keyword>
<evidence type="ECO:0000313" key="4">
    <source>
        <dbReference type="EMBL" id="AIA21565.1"/>
    </source>
</evidence>
<dbReference type="InterPro" id="IPR008991">
    <property type="entry name" value="Translation_prot_SH3-like_sf"/>
</dbReference>
<dbReference type="AlphaFoldDB" id="A0A059XM84"/>
<evidence type="ECO:0000256" key="2">
    <source>
        <dbReference type="ARBA" id="ARBA00022980"/>
    </source>
</evidence>
<evidence type="ECO:0000256" key="1">
    <source>
        <dbReference type="ARBA" id="ARBA00005781"/>
    </source>
</evidence>
<proteinExistence type="inferred from homology"/>
<dbReference type="InterPro" id="IPR038657">
    <property type="entry name" value="Ribosomal_bL19_sf"/>
</dbReference>
<name>A0A059XM84_9RHOD</name>
<dbReference type="GO" id="GO:0005840">
    <property type="term" value="C:ribosome"/>
    <property type="evidence" value="ECO:0007669"/>
    <property type="project" value="UniProtKB-KW"/>
</dbReference>
<dbReference type="PANTHER" id="PTHR15680">
    <property type="entry name" value="RIBOSOMAL PROTEIN L19"/>
    <property type="match status" value="1"/>
</dbReference>
<organism evidence="4">
    <name type="scientific">Pyropia fucicola</name>
    <dbReference type="NCBI Taxonomy" id="144551"/>
    <lineage>
        <taxon>Eukaryota</taxon>
        <taxon>Rhodophyta</taxon>
        <taxon>Bangiophyceae</taxon>
        <taxon>Bangiales</taxon>
        <taxon>Bangiaceae</taxon>
        <taxon>Pyropia</taxon>
    </lineage>
</organism>
<dbReference type="EMBL" id="KJ776837">
    <property type="protein sequence ID" value="AIA21565.1"/>
    <property type="molecule type" value="Genomic_DNA"/>
</dbReference>
<reference evidence="4" key="1">
    <citation type="journal article" date="2014" name="Sci. Rep.">
        <title>Minimally destructive sampling of type specimens of Pyropia (Bangiales, Rhodophyta) recovers complete plastid and mitochondrial genomes.</title>
        <authorList>
            <person name="Hughey J.R."/>
            <person name="Gabrielson P.W."/>
            <person name="Rohmer L."/>
            <person name="Tortolani J."/>
            <person name="Silva M."/>
            <person name="Miller K.A."/>
            <person name="Young J.D."/>
            <person name="Martell C."/>
            <person name="Ruediger E."/>
        </authorList>
    </citation>
    <scope>NUCLEOTIDE SEQUENCE</scope>
</reference>
<dbReference type="InterPro" id="IPR018257">
    <property type="entry name" value="Ribosomal_bL19_CS"/>
</dbReference>
<dbReference type="Pfam" id="PF01245">
    <property type="entry name" value="Ribosomal_L19"/>
    <property type="match status" value="1"/>
</dbReference>
<evidence type="ECO:0000256" key="3">
    <source>
        <dbReference type="ARBA" id="ARBA00023274"/>
    </source>
</evidence>
<dbReference type="PRINTS" id="PR00061">
    <property type="entry name" value="RIBOSOMALL19"/>
</dbReference>
<dbReference type="InterPro" id="IPR001857">
    <property type="entry name" value="Ribosomal_bL19"/>
</dbReference>
<dbReference type="PIRSF" id="PIRSF002191">
    <property type="entry name" value="Ribosomal_L19"/>
    <property type="match status" value="1"/>
</dbReference>
<dbReference type="PROSITE" id="PS01015">
    <property type="entry name" value="RIBOSOMAL_L19"/>
    <property type="match status" value="1"/>
</dbReference>
<dbReference type="GO" id="GO:0003735">
    <property type="term" value="F:structural constituent of ribosome"/>
    <property type="evidence" value="ECO:0007669"/>
    <property type="project" value="InterPro"/>
</dbReference>